<comment type="caution">
    <text evidence="2">The sequence shown here is derived from an EMBL/GenBank/DDBJ whole genome shotgun (WGS) entry which is preliminary data.</text>
</comment>
<feature type="compositionally biased region" description="Acidic residues" evidence="1">
    <location>
        <begin position="20"/>
        <end position="29"/>
    </location>
</feature>
<evidence type="ECO:0000313" key="3">
    <source>
        <dbReference type="Proteomes" id="UP000483094"/>
    </source>
</evidence>
<organism evidence="2 3">
    <name type="scientific">Streptococcus pneumoniae</name>
    <dbReference type="NCBI Taxonomy" id="1313"/>
    <lineage>
        <taxon>Bacteria</taxon>
        <taxon>Bacillati</taxon>
        <taxon>Bacillota</taxon>
        <taxon>Bacilli</taxon>
        <taxon>Lactobacillales</taxon>
        <taxon>Streptococcaceae</taxon>
        <taxon>Streptococcus</taxon>
    </lineage>
</organism>
<proteinExistence type="predicted"/>
<dbReference type="EMBL" id="WNHQ01002307">
    <property type="protein sequence ID" value="MTV75548.1"/>
    <property type="molecule type" value="Genomic_DNA"/>
</dbReference>
<name>A0A6G2DH14_STREE</name>
<accession>A0A6G2DH14</accession>
<reference evidence="2 3" key="1">
    <citation type="submission" date="2019-11" db="EMBL/GenBank/DDBJ databases">
        <title>Growth characteristics of pneumococcus vary with the chemical composition of the capsule and with environmental conditions.</title>
        <authorList>
            <person name="Tothpal A."/>
            <person name="Desobry K."/>
            <person name="Joshi S."/>
            <person name="Wyllie A.L."/>
            <person name="Weinberger D.M."/>
        </authorList>
    </citation>
    <scope>NUCLEOTIDE SEQUENCE [LARGE SCALE GENOMIC DNA]</scope>
    <source>
        <strain evidence="3">pnumococcus19F</strain>
    </source>
</reference>
<feature type="non-terminal residue" evidence="2">
    <location>
        <position position="29"/>
    </location>
</feature>
<sequence length="29" mass="3255">MKMKKIKGGTFMMGTNSEEGFLDDFEGPQ</sequence>
<dbReference type="AlphaFoldDB" id="A0A6G2DH14"/>
<evidence type="ECO:0000313" key="2">
    <source>
        <dbReference type="EMBL" id="MTV75548.1"/>
    </source>
</evidence>
<feature type="region of interest" description="Disordered" evidence="1">
    <location>
        <begin position="1"/>
        <end position="29"/>
    </location>
</feature>
<evidence type="ECO:0000256" key="1">
    <source>
        <dbReference type="SAM" id="MobiDB-lite"/>
    </source>
</evidence>
<protein>
    <submittedName>
        <fullName evidence="2">Formylglycine-generating enzyme family protein</fullName>
    </submittedName>
</protein>
<gene>
    <name evidence="2" type="ORF">GM540_16565</name>
</gene>
<dbReference type="Proteomes" id="UP000483094">
    <property type="component" value="Unassembled WGS sequence"/>
</dbReference>